<dbReference type="Proteomes" id="UP000297299">
    <property type="component" value="Unassembled WGS sequence"/>
</dbReference>
<proteinExistence type="predicted"/>
<dbReference type="EMBL" id="PHWZ01000314">
    <property type="protein sequence ID" value="TEY46361.1"/>
    <property type="molecule type" value="Genomic_DNA"/>
</dbReference>
<evidence type="ECO:0000313" key="1">
    <source>
        <dbReference type="EMBL" id="TEY46361.1"/>
    </source>
</evidence>
<dbReference type="InterPro" id="IPR029044">
    <property type="entry name" value="Nucleotide-diphossugar_trans"/>
</dbReference>
<dbReference type="AlphaFoldDB" id="A0A4Y8CUJ9"/>
<name>A0A4Y8CUJ9_9HELO</name>
<gene>
    <name evidence="1" type="ORF">BOTCAL_0315g00010</name>
</gene>
<dbReference type="InterPro" id="IPR008441">
    <property type="entry name" value="AfumC-like_glycosyl_Trfase"/>
</dbReference>
<accession>A0A4Y8CUJ9</accession>
<reference evidence="1 2" key="1">
    <citation type="submission" date="2017-11" db="EMBL/GenBank/DDBJ databases">
        <title>Comparative genomics of Botrytis spp.</title>
        <authorList>
            <person name="Valero-Jimenez C.A."/>
            <person name="Tapia P."/>
            <person name="Veloso J."/>
            <person name="Silva-Moreno E."/>
            <person name="Staats M."/>
            <person name="Valdes J.H."/>
            <person name="Van Kan J.A.L."/>
        </authorList>
    </citation>
    <scope>NUCLEOTIDE SEQUENCE [LARGE SCALE GENOMIC DNA]</scope>
    <source>
        <strain evidence="1 2">MUCL2830</strain>
    </source>
</reference>
<sequence>MASSISDLYSRPEGVHAIPKESLDLRPDSEIDYDLLHPKSISSEKNIWFFWHSGFSNMHHYTQRNVRAWHRRFSKQGWTVRVIDRQLSSPLNVANFLDISDLGTFPSAFINGTIGGDHSPQHTSDLVRFPLLLKYGGVYADVGMMQIGDLDRMWRETIDNNASLFELLSYNAGTVDERCLTNYFLASKRNNPMLERSHKLLLALWAADGGKTSTEGMHSSPLLKGVELMGGSFTIEEDGKIISAEECSKLLTDYIIQGQVMTMVLGLVDENDNWNGPKYSAENVYAIEYMEGSQLINELTTWDGPKAFALMSLSIPRNGEAESPEQRHAREIVEACLKRSFGFKLAHGLILRVLGETLGSLWRKHDGSDIVPGTYADWLRHGMIYWTQDGLPPRMEFQIMEPIKRGSLLANIQSFRF</sequence>
<dbReference type="OrthoDB" id="409543at2759"/>
<evidence type="ECO:0008006" key="3">
    <source>
        <dbReference type="Google" id="ProtNLM"/>
    </source>
</evidence>
<evidence type="ECO:0000313" key="2">
    <source>
        <dbReference type="Proteomes" id="UP000297299"/>
    </source>
</evidence>
<dbReference type="Pfam" id="PF05704">
    <property type="entry name" value="Caps_synth"/>
    <property type="match status" value="1"/>
</dbReference>
<protein>
    <recommendedName>
        <fullName evidence="3">Capsule polysaccharide biosynthesis protein</fullName>
    </recommendedName>
</protein>
<dbReference type="SUPFAM" id="SSF53448">
    <property type="entry name" value="Nucleotide-diphospho-sugar transferases"/>
    <property type="match status" value="1"/>
</dbReference>
<keyword evidence="2" id="KW-1185">Reference proteome</keyword>
<dbReference type="GO" id="GO:0016757">
    <property type="term" value="F:glycosyltransferase activity"/>
    <property type="evidence" value="ECO:0007669"/>
    <property type="project" value="InterPro"/>
</dbReference>
<organism evidence="1 2">
    <name type="scientific">Botryotinia calthae</name>
    <dbReference type="NCBI Taxonomy" id="38488"/>
    <lineage>
        <taxon>Eukaryota</taxon>
        <taxon>Fungi</taxon>
        <taxon>Dikarya</taxon>
        <taxon>Ascomycota</taxon>
        <taxon>Pezizomycotina</taxon>
        <taxon>Leotiomycetes</taxon>
        <taxon>Helotiales</taxon>
        <taxon>Sclerotiniaceae</taxon>
        <taxon>Botryotinia</taxon>
    </lineage>
</organism>
<comment type="caution">
    <text evidence="1">The sequence shown here is derived from an EMBL/GenBank/DDBJ whole genome shotgun (WGS) entry which is preliminary data.</text>
</comment>
<dbReference type="Gene3D" id="3.90.550.20">
    <property type="match status" value="1"/>
</dbReference>